<feature type="transmembrane region" description="Helical" evidence="1">
    <location>
        <begin position="103"/>
        <end position="129"/>
    </location>
</feature>
<dbReference type="EMBL" id="VSSQ01014440">
    <property type="protein sequence ID" value="MPM53664.1"/>
    <property type="molecule type" value="Genomic_DNA"/>
</dbReference>
<organism evidence="2">
    <name type="scientific">bioreactor metagenome</name>
    <dbReference type="NCBI Taxonomy" id="1076179"/>
    <lineage>
        <taxon>unclassified sequences</taxon>
        <taxon>metagenomes</taxon>
        <taxon>ecological metagenomes</taxon>
    </lineage>
</organism>
<dbReference type="AlphaFoldDB" id="A0A645AVU7"/>
<evidence type="ECO:0000313" key="2">
    <source>
        <dbReference type="EMBL" id="MPM53664.1"/>
    </source>
</evidence>
<protein>
    <submittedName>
        <fullName evidence="2">Uncharacterized protein</fullName>
    </submittedName>
</protein>
<sequence length="130" mass="14241">MAQYLNKLTGTRISMMLPRLGIIRRRICDKNGCVIGSFYRGRIYDLNGVLWGYVDVQDNPGYVRKKSGCSPVMDRYGMLIGQLDSELNILSVRGKYLGSVKNISAFPAVVSFGLIASAAACIGIVIGFLI</sequence>
<evidence type="ECO:0000256" key="1">
    <source>
        <dbReference type="SAM" id="Phobius"/>
    </source>
</evidence>
<comment type="caution">
    <text evidence="2">The sequence shown here is derived from an EMBL/GenBank/DDBJ whole genome shotgun (WGS) entry which is preliminary data.</text>
</comment>
<gene>
    <name evidence="2" type="ORF">SDC9_100433</name>
</gene>
<keyword evidence="1" id="KW-0812">Transmembrane</keyword>
<reference evidence="2" key="1">
    <citation type="submission" date="2019-08" db="EMBL/GenBank/DDBJ databases">
        <authorList>
            <person name="Kucharzyk K."/>
            <person name="Murdoch R.W."/>
            <person name="Higgins S."/>
            <person name="Loffler F."/>
        </authorList>
    </citation>
    <scope>NUCLEOTIDE SEQUENCE</scope>
</reference>
<name>A0A645AVU7_9ZZZZ</name>
<keyword evidence="1" id="KW-0472">Membrane</keyword>
<accession>A0A645AVU7</accession>
<keyword evidence="1" id="KW-1133">Transmembrane helix</keyword>
<proteinExistence type="predicted"/>